<keyword evidence="6 9" id="KW-0460">Magnesium</keyword>
<comment type="function">
    <text evidence="9">Catalyzes the phosphorylation of ribose at O-5 in a reaction requiring ATP and magnesium. The resulting D-ribose-5-phosphate can then be used either for sythesis of nucleotides, histidine, and tryptophan, or as a component of the pentose phosphate pathway.</text>
</comment>
<keyword evidence="4 9" id="KW-0418">Kinase</keyword>
<comment type="pathway">
    <text evidence="9">Carbohydrate metabolism; D-ribose degradation; D-ribose 5-phosphate from beta-D-ribopyranose: step 2/2.</text>
</comment>
<dbReference type="InterPro" id="IPR029056">
    <property type="entry name" value="Ribokinase-like"/>
</dbReference>
<dbReference type="EC" id="2.7.1.15" evidence="9"/>
<comment type="similarity">
    <text evidence="9">Belongs to the carbohydrate kinase PfkB family. Ribokinase subfamily.</text>
</comment>
<feature type="binding site" evidence="9">
    <location>
        <begin position="38"/>
        <end position="42"/>
    </location>
    <ligand>
        <name>substrate</name>
    </ligand>
</feature>
<feature type="binding site" evidence="9">
    <location>
        <position position="287"/>
    </location>
    <ligand>
        <name>K(+)</name>
        <dbReference type="ChEBI" id="CHEBI:29103"/>
    </ligand>
</feature>
<feature type="binding site" evidence="9">
    <location>
        <begin position="251"/>
        <end position="252"/>
    </location>
    <ligand>
        <name>ATP</name>
        <dbReference type="ChEBI" id="CHEBI:30616"/>
    </ligand>
</feature>
<dbReference type="InterPro" id="IPR011877">
    <property type="entry name" value="Ribokinase"/>
</dbReference>
<dbReference type="InterPro" id="IPR011611">
    <property type="entry name" value="PfkB_dom"/>
</dbReference>
<keyword evidence="7 9" id="KW-0630">Potassium</keyword>
<protein>
    <recommendedName>
        <fullName evidence="9">Ribokinase</fullName>
        <shortName evidence="9">RK</shortName>
        <ecNumber evidence="9">2.7.1.15</ecNumber>
    </recommendedName>
</protein>
<feature type="binding site" evidence="9">
    <location>
        <begin position="217"/>
        <end position="222"/>
    </location>
    <ligand>
        <name>ATP</name>
        <dbReference type="ChEBI" id="CHEBI:30616"/>
    </ligand>
</feature>
<dbReference type="GO" id="GO:0004747">
    <property type="term" value="F:ribokinase activity"/>
    <property type="evidence" value="ECO:0007669"/>
    <property type="project" value="UniProtKB-UniRule"/>
</dbReference>
<comment type="activity regulation">
    <text evidence="9">Activated by a monovalent cation that binds near, but not in, the active site. The most likely occupant of the site in vivo is potassium. Ion binding induces a conformational change that may alter substrate affinity.</text>
</comment>
<name>A0AAV5RN03_STABA</name>
<dbReference type="GO" id="GO:0005634">
    <property type="term" value="C:nucleus"/>
    <property type="evidence" value="ECO:0007669"/>
    <property type="project" value="UniProtKB-SubCell"/>
</dbReference>
<feature type="binding site" evidence="9">
    <location>
        <position position="285"/>
    </location>
    <ligand>
        <name>K(+)</name>
        <dbReference type="ChEBI" id="CHEBI:29103"/>
    </ligand>
</feature>
<comment type="subcellular location">
    <subcellularLocation>
        <location evidence="9">Cytoplasm</location>
    </subcellularLocation>
    <subcellularLocation>
        <location evidence="9">Nucleus</location>
    </subcellularLocation>
</comment>
<feature type="binding site" evidence="9">
    <location>
        <position position="138"/>
    </location>
    <ligand>
        <name>substrate</name>
    </ligand>
</feature>
<dbReference type="GO" id="GO:0046872">
    <property type="term" value="F:metal ion binding"/>
    <property type="evidence" value="ECO:0007669"/>
    <property type="project" value="UniProtKB-KW"/>
</dbReference>
<dbReference type="PANTHER" id="PTHR10584:SF166">
    <property type="entry name" value="RIBOKINASE"/>
    <property type="match status" value="1"/>
</dbReference>
<keyword evidence="3 9" id="KW-0547">Nucleotide-binding</keyword>
<comment type="caution">
    <text evidence="11">The sequence shown here is derived from an EMBL/GenBank/DDBJ whole genome shotgun (WGS) entry which is preliminary data.</text>
</comment>
<comment type="cofactor">
    <cofactor evidence="9">
        <name>Mg(2+)</name>
        <dbReference type="ChEBI" id="CHEBI:18420"/>
    </cofactor>
    <text evidence="9">Requires a divalent cation, most likely magnesium in vivo, as an electrophilic catalyst to aid phosphoryl group transfer. It is the chelate of the metal and the nucleotide that is the actual substrate.</text>
</comment>
<evidence type="ECO:0000313" key="12">
    <source>
        <dbReference type="Proteomes" id="UP001362899"/>
    </source>
</evidence>
<accession>A0AAV5RN03</accession>
<feature type="binding site" evidence="9">
    <location>
        <position position="182"/>
    </location>
    <ligand>
        <name>ATP</name>
        <dbReference type="ChEBI" id="CHEBI:30616"/>
    </ligand>
</feature>
<evidence type="ECO:0000256" key="4">
    <source>
        <dbReference type="ARBA" id="ARBA00022777"/>
    </source>
</evidence>
<comment type="caution">
    <text evidence="9">Lacks conserved residue(s) required for the propagation of feature annotation.</text>
</comment>
<evidence type="ECO:0000256" key="6">
    <source>
        <dbReference type="ARBA" id="ARBA00022842"/>
    </source>
</evidence>
<dbReference type="Proteomes" id="UP001362899">
    <property type="component" value="Unassembled WGS sequence"/>
</dbReference>
<dbReference type="InterPro" id="IPR002139">
    <property type="entry name" value="Ribo/fructo_kinase"/>
</dbReference>
<keyword evidence="8 9" id="KW-0119">Carbohydrate metabolism</keyword>
<keyword evidence="1 9" id="KW-0808">Transferase</keyword>
<dbReference type="Pfam" id="PF00294">
    <property type="entry name" value="PfkB"/>
    <property type="match status" value="1"/>
</dbReference>
<comment type="catalytic activity">
    <reaction evidence="9">
        <text>D-ribose + ATP = D-ribose 5-phosphate + ADP + H(+)</text>
        <dbReference type="Rhea" id="RHEA:13697"/>
        <dbReference type="ChEBI" id="CHEBI:15378"/>
        <dbReference type="ChEBI" id="CHEBI:30616"/>
        <dbReference type="ChEBI" id="CHEBI:47013"/>
        <dbReference type="ChEBI" id="CHEBI:78346"/>
        <dbReference type="ChEBI" id="CHEBI:456216"/>
        <dbReference type="EC" id="2.7.1.15"/>
    </reaction>
</comment>
<keyword evidence="12" id="KW-1185">Reference proteome</keyword>
<feature type="binding site" evidence="9">
    <location>
        <position position="291"/>
    </location>
    <ligand>
        <name>K(+)</name>
        <dbReference type="ChEBI" id="CHEBI:29103"/>
    </ligand>
</feature>
<evidence type="ECO:0000256" key="7">
    <source>
        <dbReference type="ARBA" id="ARBA00022958"/>
    </source>
</evidence>
<evidence type="ECO:0000256" key="3">
    <source>
        <dbReference type="ARBA" id="ARBA00022741"/>
    </source>
</evidence>
<dbReference type="HAMAP" id="MF_01987">
    <property type="entry name" value="Ribokinase"/>
    <property type="match status" value="1"/>
</dbReference>
<feature type="domain" description="Carbohydrate kinase PfkB" evidence="10">
    <location>
        <begin position="2"/>
        <end position="294"/>
    </location>
</feature>
<keyword evidence="2 9" id="KW-0479">Metal-binding</keyword>
<keyword evidence="9" id="KW-0963">Cytoplasm</keyword>
<dbReference type="EMBL" id="BTGC01000008">
    <property type="protein sequence ID" value="GMM52491.1"/>
    <property type="molecule type" value="Genomic_DNA"/>
</dbReference>
<dbReference type="PANTHER" id="PTHR10584">
    <property type="entry name" value="SUGAR KINASE"/>
    <property type="match status" value="1"/>
</dbReference>
<comment type="subunit">
    <text evidence="9">Homodimer.</text>
</comment>
<feature type="binding site" evidence="9">
    <location>
        <begin position="10"/>
        <end position="12"/>
    </location>
    <ligand>
        <name>substrate</name>
    </ligand>
</feature>
<dbReference type="AlphaFoldDB" id="A0AAV5RN03"/>
<dbReference type="CDD" id="cd01174">
    <property type="entry name" value="ribokinase"/>
    <property type="match status" value="1"/>
</dbReference>
<gene>
    <name evidence="9" type="primary">RBK1</name>
    <name evidence="11" type="ORF">DASB73_034540</name>
</gene>
<evidence type="ECO:0000256" key="8">
    <source>
        <dbReference type="ARBA" id="ARBA00023277"/>
    </source>
</evidence>
<dbReference type="GO" id="GO:0019303">
    <property type="term" value="P:D-ribose catabolic process"/>
    <property type="evidence" value="ECO:0007669"/>
    <property type="project" value="UniProtKB-UniRule"/>
</dbReference>
<feature type="binding site" evidence="9">
    <location>
        <position position="248"/>
    </location>
    <ligand>
        <name>K(+)</name>
        <dbReference type="ChEBI" id="CHEBI:29103"/>
    </ligand>
</feature>
<dbReference type="GO" id="GO:0005737">
    <property type="term" value="C:cytoplasm"/>
    <property type="evidence" value="ECO:0007669"/>
    <property type="project" value="UniProtKB-SubCell"/>
</dbReference>
<dbReference type="GO" id="GO:0005524">
    <property type="term" value="F:ATP binding"/>
    <property type="evidence" value="ECO:0007669"/>
    <property type="project" value="UniProtKB-UniRule"/>
</dbReference>
<organism evidence="11 12">
    <name type="scientific">Starmerella bacillaris</name>
    <name type="common">Yeast</name>
    <name type="synonym">Candida zemplinina</name>
    <dbReference type="NCBI Taxonomy" id="1247836"/>
    <lineage>
        <taxon>Eukaryota</taxon>
        <taxon>Fungi</taxon>
        <taxon>Dikarya</taxon>
        <taxon>Ascomycota</taxon>
        <taxon>Saccharomycotina</taxon>
        <taxon>Dipodascomycetes</taxon>
        <taxon>Dipodascales</taxon>
        <taxon>Trichomonascaceae</taxon>
        <taxon>Starmerella</taxon>
    </lineage>
</organism>
<evidence type="ECO:0000256" key="2">
    <source>
        <dbReference type="ARBA" id="ARBA00022723"/>
    </source>
</evidence>
<reference evidence="11 12" key="1">
    <citation type="journal article" date="2023" name="Elife">
        <title>Identification of key yeast species and microbe-microbe interactions impacting larval growth of Drosophila in the wild.</title>
        <authorList>
            <person name="Mure A."/>
            <person name="Sugiura Y."/>
            <person name="Maeda R."/>
            <person name="Honda K."/>
            <person name="Sakurai N."/>
            <person name="Takahashi Y."/>
            <person name="Watada M."/>
            <person name="Katoh T."/>
            <person name="Gotoh A."/>
            <person name="Gotoh Y."/>
            <person name="Taniguchi I."/>
            <person name="Nakamura K."/>
            <person name="Hayashi T."/>
            <person name="Katayama T."/>
            <person name="Uemura T."/>
            <person name="Hattori Y."/>
        </authorList>
    </citation>
    <scope>NUCLEOTIDE SEQUENCE [LARGE SCALE GENOMIC DNA]</scope>
    <source>
        <strain evidence="11 12">SB-73</strain>
    </source>
</reference>
<keyword evidence="9" id="KW-0539">Nucleus</keyword>
<proteinExistence type="inferred from homology"/>
<evidence type="ECO:0000256" key="5">
    <source>
        <dbReference type="ARBA" id="ARBA00022840"/>
    </source>
</evidence>
<evidence type="ECO:0000259" key="10">
    <source>
        <dbReference type="Pfam" id="PF00294"/>
    </source>
</evidence>
<dbReference type="Gene3D" id="3.40.1190.20">
    <property type="match status" value="1"/>
</dbReference>
<dbReference type="SUPFAM" id="SSF53613">
    <property type="entry name" value="Ribokinase-like"/>
    <property type="match status" value="1"/>
</dbReference>
<evidence type="ECO:0000256" key="9">
    <source>
        <dbReference type="HAMAP-Rule" id="MF_03215"/>
    </source>
</evidence>
<evidence type="ECO:0000256" key="1">
    <source>
        <dbReference type="ARBA" id="ARBA00022679"/>
    </source>
</evidence>
<sequence>MKITVVGSLNYDLVTTVGTVPQGGETVQAIDFETHHGGKGANEALALSRLSKEHDIHLVGCVGNDVFGKELTGSLTSAGVNMHVQTVDESRTGTATILVEQSGENRIMVYAGANQHVTTERFPESEYFPSDFILLQNEIPLETTFSIISQSRNHKTATVFNPSPIPKTSFAEYPFSDYIVVNETEAEALTGVPVPSVEEAYKALPLLLKQCSCAVVTLGSKGVVWMKQGEEKPGFQPAISLGKVVDTTGAGDTFLAAMCSQLASGRSMSECMRFAAAASGIVVTRRGAASSIPEHDEVIAALK</sequence>
<feature type="binding site" evidence="9">
    <location>
        <position position="252"/>
    </location>
    <ligand>
        <name>substrate</name>
    </ligand>
</feature>
<feature type="active site" description="Proton acceptor" evidence="9">
    <location>
        <position position="252"/>
    </location>
</feature>
<evidence type="ECO:0000313" key="11">
    <source>
        <dbReference type="EMBL" id="GMM52491.1"/>
    </source>
</evidence>
<feature type="binding site" evidence="9">
    <location>
        <position position="282"/>
    </location>
    <ligand>
        <name>K(+)</name>
        <dbReference type="ChEBI" id="CHEBI:29103"/>
    </ligand>
</feature>
<keyword evidence="5 9" id="KW-0067">ATP-binding</keyword>
<feature type="binding site" evidence="9">
    <location>
        <position position="246"/>
    </location>
    <ligand>
        <name>K(+)</name>
        <dbReference type="ChEBI" id="CHEBI:29103"/>
    </ligand>
</feature>
<dbReference type="PRINTS" id="PR00990">
    <property type="entry name" value="RIBOKINASE"/>
</dbReference>